<comment type="caution">
    <text evidence="2">The sequence shown here is derived from an EMBL/GenBank/DDBJ whole genome shotgun (WGS) entry which is preliminary data.</text>
</comment>
<feature type="transmembrane region" description="Helical" evidence="1">
    <location>
        <begin position="212"/>
        <end position="239"/>
    </location>
</feature>
<keyword evidence="1" id="KW-0472">Membrane</keyword>
<keyword evidence="3" id="KW-1185">Reference proteome</keyword>
<gene>
    <name evidence="2" type="ORF">LKD48_15560</name>
</gene>
<accession>A0AAE3E6U4</accession>
<name>A0AAE3E6U4_9FIRM</name>
<feature type="transmembrane region" description="Helical" evidence="1">
    <location>
        <begin position="113"/>
        <end position="135"/>
    </location>
</feature>
<feature type="transmembrane region" description="Helical" evidence="1">
    <location>
        <begin position="31"/>
        <end position="52"/>
    </location>
</feature>
<dbReference type="Proteomes" id="UP001198200">
    <property type="component" value="Unassembled WGS sequence"/>
</dbReference>
<protein>
    <submittedName>
        <fullName evidence="2">Uncharacterized protein</fullName>
    </submittedName>
</protein>
<dbReference type="RefSeq" id="WP_066560741.1">
    <property type="nucleotide sequence ID" value="NZ_JAJEQN010000063.1"/>
</dbReference>
<organism evidence="2 3">
    <name type="scientific">Anthropogastromicrobium aceti</name>
    <dbReference type="NCBI Taxonomy" id="2981768"/>
    <lineage>
        <taxon>Bacteria</taxon>
        <taxon>Bacillati</taxon>
        <taxon>Bacillota</taxon>
        <taxon>Clostridia</taxon>
        <taxon>Lachnospirales</taxon>
        <taxon>Lachnospiraceae</taxon>
        <taxon>Anthropogastromicrobium</taxon>
    </lineage>
</organism>
<evidence type="ECO:0000313" key="3">
    <source>
        <dbReference type="Proteomes" id="UP001198200"/>
    </source>
</evidence>
<proteinExistence type="predicted"/>
<dbReference type="EMBL" id="JAJEQN010000063">
    <property type="protein sequence ID" value="MCC2223019.1"/>
    <property type="molecule type" value="Genomic_DNA"/>
</dbReference>
<feature type="transmembrane region" description="Helical" evidence="1">
    <location>
        <begin position="184"/>
        <end position="206"/>
    </location>
</feature>
<feature type="transmembrane region" description="Helical" evidence="1">
    <location>
        <begin position="260"/>
        <end position="281"/>
    </location>
</feature>
<feature type="transmembrane region" description="Helical" evidence="1">
    <location>
        <begin position="72"/>
        <end position="92"/>
    </location>
</feature>
<reference evidence="2 3" key="1">
    <citation type="submission" date="2021-10" db="EMBL/GenBank/DDBJ databases">
        <title>Anaerobic single-cell dispensing facilitates the cultivation of human gut bacteria.</title>
        <authorList>
            <person name="Afrizal A."/>
        </authorList>
    </citation>
    <scope>NUCLEOTIDE SEQUENCE [LARGE SCALE GENOMIC DNA]</scope>
    <source>
        <strain evidence="2 3">CLA-AA-H224</strain>
    </source>
</reference>
<keyword evidence="1" id="KW-0812">Transmembrane</keyword>
<evidence type="ECO:0000256" key="1">
    <source>
        <dbReference type="SAM" id="Phobius"/>
    </source>
</evidence>
<keyword evidence="1" id="KW-1133">Transmembrane helix</keyword>
<dbReference type="AlphaFoldDB" id="A0AAE3E6U4"/>
<sequence length="290" mass="33004">MADRRTKKTAKQIFGYARLNFHMGMRQGKNLAVLLCMGCFLLYYLGGIRGYLASAEETVSVQELFLAMMNTHYTAMTVWVGYLLVICDIPYSEKGIYPYLIRTSRKSWLLGQILYLFLVTIFYFFYVGLVLAAAIVPHISFRISWTNAFVKMLNAPWRCGIKNYFSFTFSLIKHNPQYVVVVRQLFLCLLVSMTLGMLTMAIHMLWKNGPGILVGAVALACDYLVTAVLDAIVGLRYFSPLTLSRISALSTSVNDRFNPSFSYACLFLGGLFVVSLSISIWKLRRYEYGR</sequence>
<evidence type="ECO:0000313" key="2">
    <source>
        <dbReference type="EMBL" id="MCC2223019.1"/>
    </source>
</evidence>